<evidence type="ECO:0000256" key="2">
    <source>
        <dbReference type="ARBA" id="ARBA00023125"/>
    </source>
</evidence>
<dbReference type="PROSITE" id="PS00894">
    <property type="entry name" value="HTH_DEOR_1"/>
    <property type="match status" value="1"/>
</dbReference>
<dbReference type="SUPFAM" id="SSF100950">
    <property type="entry name" value="NagB/RpiA/CoA transferase-like"/>
    <property type="match status" value="1"/>
</dbReference>
<dbReference type="PANTHER" id="PTHR30363">
    <property type="entry name" value="HTH-TYPE TRANSCRIPTIONAL REGULATOR SRLR-RELATED"/>
    <property type="match status" value="1"/>
</dbReference>
<evidence type="ECO:0000256" key="1">
    <source>
        <dbReference type="ARBA" id="ARBA00023015"/>
    </source>
</evidence>
<dbReference type="STRING" id="1193713.GCA_001636315_01346"/>
<dbReference type="Gene3D" id="3.40.50.1360">
    <property type="match status" value="1"/>
</dbReference>
<dbReference type="Gene3D" id="1.10.10.10">
    <property type="entry name" value="Winged helix-like DNA-binding domain superfamily/Winged helix DNA-binding domain"/>
    <property type="match status" value="1"/>
</dbReference>
<feature type="domain" description="HTH deoR-type" evidence="4">
    <location>
        <begin position="3"/>
        <end position="58"/>
    </location>
</feature>
<dbReference type="AlphaFoldDB" id="A0A3T0I328"/>
<dbReference type="GO" id="GO:0003700">
    <property type="term" value="F:DNA-binding transcription factor activity"/>
    <property type="evidence" value="ECO:0007669"/>
    <property type="project" value="InterPro"/>
</dbReference>
<sequence>MLVIERQNKIAEMVNERGSMRVSELSKLFSVTEETIRRDLERLEKEGYLRRTHGGAVGTKESSNELPYVQREVMNIEEKKQVAEIALNYIEPYDRIILDASTTAMYMAQALPDIQLTVLTNSLKVATELSSKRKITVHLTGGMLWSDSLSFVGPQAERGLSNYYVDKAFFSCKGVDPEWGVSDSNELQALVKKKLLEISNKSFLLVGQSKFGVKAFSPICQLNQIDAIITNSAIPESPYLKKIKDMSKTFIQV</sequence>
<evidence type="ECO:0000256" key="3">
    <source>
        <dbReference type="ARBA" id="ARBA00023163"/>
    </source>
</evidence>
<dbReference type="SUPFAM" id="SSF46785">
    <property type="entry name" value="Winged helix' DNA-binding domain"/>
    <property type="match status" value="1"/>
</dbReference>
<dbReference type="PANTHER" id="PTHR30363:SF44">
    <property type="entry name" value="AGA OPERON TRANSCRIPTIONAL REPRESSOR-RELATED"/>
    <property type="match status" value="1"/>
</dbReference>
<dbReference type="Pfam" id="PF08220">
    <property type="entry name" value="HTH_DeoR"/>
    <property type="match status" value="1"/>
</dbReference>
<dbReference type="SMART" id="SM01134">
    <property type="entry name" value="DeoRC"/>
    <property type="match status" value="1"/>
</dbReference>
<protein>
    <submittedName>
        <fullName evidence="5">DeoR/GlpR transcriptional regulator</fullName>
    </submittedName>
</protein>
<evidence type="ECO:0000313" key="6">
    <source>
        <dbReference type="Proteomes" id="UP000282892"/>
    </source>
</evidence>
<keyword evidence="3" id="KW-0804">Transcription</keyword>
<name>A0A3T0I328_9BACI</name>
<evidence type="ECO:0000259" key="4">
    <source>
        <dbReference type="PROSITE" id="PS51000"/>
    </source>
</evidence>
<keyword evidence="6" id="KW-1185">Reference proteome</keyword>
<dbReference type="SMART" id="SM00420">
    <property type="entry name" value="HTH_DEOR"/>
    <property type="match status" value="1"/>
</dbReference>
<dbReference type="InterPro" id="IPR036388">
    <property type="entry name" value="WH-like_DNA-bd_sf"/>
</dbReference>
<dbReference type="InterPro" id="IPR018356">
    <property type="entry name" value="Tscrpt_reg_HTH_DeoR_CS"/>
</dbReference>
<dbReference type="InterPro" id="IPR050313">
    <property type="entry name" value="Carb_Metab_HTH_regulators"/>
</dbReference>
<reference evidence="5 6" key="1">
    <citation type="submission" date="2017-07" db="EMBL/GenBank/DDBJ databases">
        <title>The complete genome sequence of Bacillus mesonae strain H20-5, an efficient strain improving plant abiotic stress resistance.</title>
        <authorList>
            <person name="Kim S.Y."/>
            <person name="Song H."/>
            <person name="Sang M.K."/>
            <person name="Weon H.-Y."/>
            <person name="Song J."/>
        </authorList>
    </citation>
    <scope>NUCLEOTIDE SEQUENCE [LARGE SCALE GENOMIC DNA]</scope>
    <source>
        <strain evidence="5 6">H20-5</strain>
    </source>
</reference>
<dbReference type="PRINTS" id="PR00037">
    <property type="entry name" value="HTHLACR"/>
</dbReference>
<dbReference type="PROSITE" id="PS51000">
    <property type="entry name" value="HTH_DEOR_2"/>
    <property type="match status" value="1"/>
</dbReference>
<gene>
    <name evidence="5" type="ORF">CHR53_22260</name>
</gene>
<dbReference type="InterPro" id="IPR001034">
    <property type="entry name" value="DeoR_HTH"/>
</dbReference>
<evidence type="ECO:0000313" key="5">
    <source>
        <dbReference type="EMBL" id="AZU63751.1"/>
    </source>
</evidence>
<organism evidence="5 6">
    <name type="scientific">Neobacillus mesonae</name>
    <dbReference type="NCBI Taxonomy" id="1193713"/>
    <lineage>
        <taxon>Bacteria</taxon>
        <taxon>Bacillati</taxon>
        <taxon>Bacillota</taxon>
        <taxon>Bacilli</taxon>
        <taxon>Bacillales</taxon>
        <taxon>Bacillaceae</taxon>
        <taxon>Neobacillus</taxon>
    </lineage>
</organism>
<dbReference type="InterPro" id="IPR037171">
    <property type="entry name" value="NagB/RpiA_transferase-like"/>
</dbReference>
<accession>A0A3T0I328</accession>
<dbReference type="Proteomes" id="UP000282892">
    <property type="component" value="Chromosome"/>
</dbReference>
<proteinExistence type="predicted"/>
<dbReference type="EMBL" id="CP022572">
    <property type="protein sequence ID" value="AZU63751.1"/>
    <property type="molecule type" value="Genomic_DNA"/>
</dbReference>
<dbReference type="InterPro" id="IPR036390">
    <property type="entry name" value="WH_DNA-bd_sf"/>
</dbReference>
<dbReference type="GO" id="GO:0003677">
    <property type="term" value="F:DNA binding"/>
    <property type="evidence" value="ECO:0007669"/>
    <property type="project" value="UniProtKB-KW"/>
</dbReference>
<keyword evidence="1" id="KW-0805">Transcription regulation</keyword>
<keyword evidence="2" id="KW-0238">DNA-binding</keyword>
<dbReference type="Pfam" id="PF00455">
    <property type="entry name" value="DeoRC"/>
    <property type="match status" value="1"/>
</dbReference>
<dbReference type="RefSeq" id="WP_066386477.1">
    <property type="nucleotide sequence ID" value="NZ_CP022572.1"/>
</dbReference>
<dbReference type="KEGG" id="nmk:CHR53_22260"/>
<dbReference type="OrthoDB" id="9797223at2"/>
<dbReference type="InterPro" id="IPR014036">
    <property type="entry name" value="DeoR-like_C"/>
</dbReference>